<dbReference type="Proteomes" id="UP001318860">
    <property type="component" value="Unassembled WGS sequence"/>
</dbReference>
<evidence type="ECO:0000256" key="1">
    <source>
        <dbReference type="SAM" id="MobiDB-lite"/>
    </source>
</evidence>
<proteinExistence type="predicted"/>
<accession>A0ABR0VA77</accession>
<name>A0ABR0VA77_REHGL</name>
<dbReference type="EMBL" id="JABTTQ020001401">
    <property type="protein sequence ID" value="KAK6131221.1"/>
    <property type="molecule type" value="Genomic_DNA"/>
</dbReference>
<feature type="compositionally biased region" description="Basic and acidic residues" evidence="1">
    <location>
        <begin position="1"/>
        <end position="19"/>
    </location>
</feature>
<evidence type="ECO:0000313" key="3">
    <source>
        <dbReference type="Proteomes" id="UP001318860"/>
    </source>
</evidence>
<keyword evidence="3" id="KW-1185">Reference proteome</keyword>
<organism evidence="2 3">
    <name type="scientific">Rehmannia glutinosa</name>
    <name type="common">Chinese foxglove</name>
    <dbReference type="NCBI Taxonomy" id="99300"/>
    <lineage>
        <taxon>Eukaryota</taxon>
        <taxon>Viridiplantae</taxon>
        <taxon>Streptophyta</taxon>
        <taxon>Embryophyta</taxon>
        <taxon>Tracheophyta</taxon>
        <taxon>Spermatophyta</taxon>
        <taxon>Magnoliopsida</taxon>
        <taxon>eudicotyledons</taxon>
        <taxon>Gunneridae</taxon>
        <taxon>Pentapetalae</taxon>
        <taxon>asterids</taxon>
        <taxon>lamiids</taxon>
        <taxon>Lamiales</taxon>
        <taxon>Orobanchaceae</taxon>
        <taxon>Rehmannieae</taxon>
        <taxon>Rehmannia</taxon>
    </lineage>
</organism>
<reference evidence="2 3" key="1">
    <citation type="journal article" date="2021" name="Comput. Struct. Biotechnol. J.">
        <title>De novo genome assembly of the potent medicinal plant Rehmannia glutinosa using nanopore technology.</title>
        <authorList>
            <person name="Ma L."/>
            <person name="Dong C."/>
            <person name="Song C."/>
            <person name="Wang X."/>
            <person name="Zheng X."/>
            <person name="Niu Y."/>
            <person name="Chen S."/>
            <person name="Feng W."/>
        </authorList>
    </citation>
    <scope>NUCLEOTIDE SEQUENCE [LARGE SCALE GENOMIC DNA]</scope>
    <source>
        <strain evidence="2">DH-2019</strain>
    </source>
</reference>
<sequence length="146" mass="16649">MAKVDESTSPKEWSREIPRPRAPNPRCGLLKQPITNIDEPILLPTLGCRSSKAKPNGRSNPVWRSAHGDHYSQVSIDGGSTFGSRRLRYNPPPLIKEKKALRKDKQNNIPKTHNPLGDIGVHGEWSLKRLYFPNLVSRRARWRKRA</sequence>
<protein>
    <submittedName>
        <fullName evidence="2">Uncharacterized protein</fullName>
    </submittedName>
</protein>
<feature type="region of interest" description="Disordered" evidence="1">
    <location>
        <begin position="1"/>
        <end position="31"/>
    </location>
</feature>
<gene>
    <name evidence="2" type="ORF">DH2020_035035</name>
</gene>
<comment type="caution">
    <text evidence="2">The sequence shown here is derived from an EMBL/GenBank/DDBJ whole genome shotgun (WGS) entry which is preliminary data.</text>
</comment>
<evidence type="ECO:0000313" key="2">
    <source>
        <dbReference type="EMBL" id="KAK6131221.1"/>
    </source>
</evidence>